<dbReference type="Pfam" id="PF00884">
    <property type="entry name" value="Sulfatase"/>
    <property type="match status" value="1"/>
</dbReference>
<feature type="transmembrane region" description="Helical" evidence="9">
    <location>
        <begin position="150"/>
        <end position="168"/>
    </location>
</feature>
<keyword evidence="3 9" id="KW-0812">Transmembrane</keyword>
<organism evidence="11 12">
    <name type="scientific">Desulfocicer vacuolatum DSM 3385</name>
    <dbReference type="NCBI Taxonomy" id="1121400"/>
    <lineage>
        <taxon>Bacteria</taxon>
        <taxon>Pseudomonadati</taxon>
        <taxon>Thermodesulfobacteriota</taxon>
        <taxon>Desulfobacteria</taxon>
        <taxon>Desulfobacterales</taxon>
        <taxon>Desulfobacteraceae</taxon>
        <taxon>Desulfocicer</taxon>
    </lineage>
</organism>
<protein>
    <submittedName>
        <fullName evidence="11">Phosphoglycerol transferase MdoB</fullName>
    </submittedName>
</protein>
<feature type="binding site" evidence="8">
    <location>
        <position position="509"/>
    </location>
    <ligand>
        <name>Mn(2+)</name>
        <dbReference type="ChEBI" id="CHEBI:29035"/>
    </ligand>
</feature>
<evidence type="ECO:0000256" key="7">
    <source>
        <dbReference type="PIRSR" id="PIRSR005091-2"/>
    </source>
</evidence>
<feature type="transmembrane region" description="Helical" evidence="9">
    <location>
        <begin position="97"/>
        <end position="118"/>
    </location>
</feature>
<evidence type="ECO:0000256" key="2">
    <source>
        <dbReference type="ARBA" id="ARBA00022475"/>
    </source>
</evidence>
<dbReference type="InterPro" id="IPR012160">
    <property type="entry name" value="LtaS-like"/>
</dbReference>
<dbReference type="GO" id="GO:0005886">
    <property type="term" value="C:plasma membrane"/>
    <property type="evidence" value="ECO:0007669"/>
    <property type="project" value="UniProtKB-SubCell"/>
</dbReference>
<keyword evidence="11" id="KW-0808">Transferase</keyword>
<dbReference type="STRING" id="1121400.SAMN02746065_102161"/>
<feature type="binding site" evidence="7">
    <location>
        <position position="455"/>
    </location>
    <ligand>
        <name>substrate</name>
    </ligand>
</feature>
<evidence type="ECO:0000256" key="5">
    <source>
        <dbReference type="ARBA" id="ARBA00023136"/>
    </source>
</evidence>
<dbReference type="PANTHER" id="PTHR47371:SF3">
    <property type="entry name" value="PHOSPHOGLYCEROL TRANSFERASE I"/>
    <property type="match status" value="1"/>
</dbReference>
<gene>
    <name evidence="11" type="ORF">SAMN02746065_102161</name>
</gene>
<evidence type="ECO:0000313" key="11">
    <source>
        <dbReference type="EMBL" id="SMC44743.1"/>
    </source>
</evidence>
<feature type="binding site" evidence="8">
    <location>
        <position position="510"/>
    </location>
    <ligand>
        <name>Mn(2+)</name>
        <dbReference type="ChEBI" id="CHEBI:29035"/>
    </ligand>
</feature>
<reference evidence="11 12" key="1">
    <citation type="submission" date="2017-04" db="EMBL/GenBank/DDBJ databases">
        <authorList>
            <person name="Afonso C.L."/>
            <person name="Miller P.J."/>
            <person name="Scott M.A."/>
            <person name="Spackman E."/>
            <person name="Goraichik I."/>
            <person name="Dimitrov K.M."/>
            <person name="Suarez D.L."/>
            <person name="Swayne D.E."/>
        </authorList>
    </citation>
    <scope>NUCLEOTIDE SEQUENCE [LARGE SCALE GENOMIC DNA]</scope>
    <source>
        <strain evidence="11 12">DSM 3385</strain>
    </source>
</reference>
<evidence type="ECO:0000256" key="3">
    <source>
        <dbReference type="ARBA" id="ARBA00022692"/>
    </source>
</evidence>
<proteinExistence type="predicted"/>
<evidence type="ECO:0000256" key="6">
    <source>
        <dbReference type="PIRSR" id="PIRSR005091-1"/>
    </source>
</evidence>
<keyword evidence="5 9" id="KW-0472">Membrane</keyword>
<evidence type="ECO:0000256" key="9">
    <source>
        <dbReference type="SAM" id="Phobius"/>
    </source>
</evidence>
<dbReference type="Proteomes" id="UP000192418">
    <property type="component" value="Unassembled WGS sequence"/>
</dbReference>
<dbReference type="EMBL" id="FWXY01000002">
    <property type="protein sequence ID" value="SMC44743.1"/>
    <property type="molecule type" value="Genomic_DNA"/>
</dbReference>
<keyword evidence="12" id="KW-1185">Reference proteome</keyword>
<feature type="transmembrane region" description="Helical" evidence="9">
    <location>
        <begin position="20"/>
        <end position="41"/>
    </location>
</feature>
<dbReference type="OrthoDB" id="9760224at2"/>
<dbReference type="CDD" id="cd16015">
    <property type="entry name" value="LTA_synthase"/>
    <property type="match status" value="1"/>
</dbReference>
<keyword evidence="7" id="KW-0464">Manganese</keyword>
<dbReference type="PROSITE" id="PS51257">
    <property type="entry name" value="PROKAR_LIPOPROTEIN"/>
    <property type="match status" value="1"/>
</dbReference>
<evidence type="ECO:0000313" key="12">
    <source>
        <dbReference type="Proteomes" id="UP000192418"/>
    </source>
</evidence>
<sequence length="662" mass="74538">MSAYASKLSQLLKSSPWYPVWQFAIHAYILLTACRSGLMVWQWDRVGGIKQAIYIIICGLRMDTIMICYLISIPVLLAPLLNGFKKTHTLWRTFAGLWFSCSLLFLFFMEVVTPFFIVEYDTRPNRLFVEYLAYPKEVMTMLVTGYKAELIFSAVAVTGALFFARRVYPEMTKRQSFWDIIPRFMALPIVFVIIFAGARSSLGHRPANPSTVAFSSDHLLNSLPLSSGYNLIYAIYRMGDEADASKIYGEMDVNRMLELVRKNATGNIKNFTNKEIPTLHSLSPGIKRPSPLNLLILLEESLGAEFVGRMGGLPLTPNLDELSREGLFFNRLYATGTRSVRGIEAVVSGFFPTPGRSVVKLGKAQNNFFSLASFLKTKGYKTRFVYGGEANFDNMKGFFLGNGFDEVIEEKDFHDYTFKGSWGVCDEDLLTKAHELLEDEKSSPSFTLVFSSSNHSPFEFPDNAIELYESPKATVNNAVKYADHAIGRFFDMAKKSNYWNQTLFLVVADHNSRVYGDALVPIERFHIPALIIGPGVAPGISNTLASQVDLPPTLLSLMGLEGQTPMLGRNLLNMPKGVVGRAVMQFYKNQAYMEGEHVLVLQPGKNHSQFHYDGKRLTKEKITPFLLEKALAHAQWASWSYSNRLYKLPSMEISASSILMKR</sequence>
<dbReference type="Gene3D" id="3.40.720.10">
    <property type="entry name" value="Alkaline Phosphatase, subunit A"/>
    <property type="match status" value="1"/>
</dbReference>
<feature type="transmembrane region" description="Helical" evidence="9">
    <location>
        <begin position="53"/>
        <end position="77"/>
    </location>
</feature>
<keyword evidence="2" id="KW-1003">Cell membrane</keyword>
<accession>A0A1W1Z8J8</accession>
<dbReference type="SUPFAM" id="SSF53649">
    <property type="entry name" value="Alkaline phosphatase-like"/>
    <property type="match status" value="1"/>
</dbReference>
<dbReference type="GO" id="GO:0016740">
    <property type="term" value="F:transferase activity"/>
    <property type="evidence" value="ECO:0007669"/>
    <property type="project" value="UniProtKB-KW"/>
</dbReference>
<dbReference type="Gene3D" id="3.30.1120.80">
    <property type="match status" value="1"/>
</dbReference>
<evidence type="ECO:0000256" key="1">
    <source>
        <dbReference type="ARBA" id="ARBA00004651"/>
    </source>
</evidence>
<feature type="domain" description="Sulfatase N-terminal" evidence="10">
    <location>
        <begin position="293"/>
        <end position="559"/>
    </location>
</feature>
<dbReference type="InterPro" id="IPR017850">
    <property type="entry name" value="Alkaline_phosphatase_core_sf"/>
</dbReference>
<dbReference type="PANTHER" id="PTHR47371">
    <property type="entry name" value="LIPOTEICHOIC ACID SYNTHASE"/>
    <property type="match status" value="1"/>
</dbReference>
<evidence type="ECO:0000259" key="10">
    <source>
        <dbReference type="Pfam" id="PF00884"/>
    </source>
</evidence>
<name>A0A1W1Z8J8_9BACT</name>
<evidence type="ECO:0000256" key="4">
    <source>
        <dbReference type="ARBA" id="ARBA00022989"/>
    </source>
</evidence>
<evidence type="ECO:0000256" key="8">
    <source>
        <dbReference type="PIRSR" id="PIRSR005091-3"/>
    </source>
</evidence>
<keyword evidence="4 9" id="KW-1133">Transmembrane helix</keyword>
<dbReference type="PIRSF" id="PIRSF005091">
    <property type="entry name" value="Mmb_sulf_HI1246"/>
    <property type="match status" value="1"/>
</dbReference>
<dbReference type="InterPro" id="IPR000917">
    <property type="entry name" value="Sulfatase_N"/>
</dbReference>
<comment type="subcellular location">
    <subcellularLocation>
        <location evidence="1">Cell membrane</location>
        <topology evidence="1">Multi-pass membrane protein</topology>
    </subcellularLocation>
</comment>
<dbReference type="AlphaFoldDB" id="A0A1W1Z8J8"/>
<feature type="active site" evidence="6">
    <location>
        <position position="339"/>
    </location>
</feature>
<feature type="transmembrane region" description="Helical" evidence="9">
    <location>
        <begin position="180"/>
        <end position="198"/>
    </location>
</feature>
<dbReference type="InterPro" id="IPR050448">
    <property type="entry name" value="OpgB/LTA_synthase_biosynth"/>
</dbReference>
<feature type="binding site" evidence="8">
    <location>
        <position position="300"/>
    </location>
    <ligand>
        <name>Mn(2+)</name>
        <dbReference type="ChEBI" id="CHEBI:29035"/>
    </ligand>
</feature>
<dbReference type="GO" id="GO:0046872">
    <property type="term" value="F:metal ion binding"/>
    <property type="evidence" value="ECO:0007669"/>
    <property type="project" value="UniProtKB-KW"/>
</dbReference>
<keyword evidence="7" id="KW-0479">Metal-binding</keyword>